<evidence type="ECO:0008006" key="3">
    <source>
        <dbReference type="Google" id="ProtNLM"/>
    </source>
</evidence>
<dbReference type="EMBL" id="MBLM01000163">
    <property type="protein sequence ID" value="OHV29394.1"/>
    <property type="molecule type" value="Genomic_DNA"/>
</dbReference>
<sequence length="484" mass="52856">MGTLILYDTTGAWGWLGEQYAMQAANLASRFGTWQARPGSTYTAGQLAGYAAVIYIGSTYDEQVPTAFLTDVLAGTRPVVWMYNNIWQLTAQSPAFPTTYGWNWSGFDTSTVGAVRYKGTDLTRYTGNAAGIMDYAAVDTTRATVLAEAVRGDGTRFPWALRARNLTYIGEIPFAYADMTDRYLSVADVLFDVLAPQTPTRHRALVRIEDVGPDADPAELRAIADYLSSARVPFSVTVYPRYVDANGTYNNGVAQDYSLAARPDVVSALRYMTQRGGTLIMHGWTHQFSNAANPYSGASADDFEFFRAHVDAQDNVVYDGPVPGDSQAWATSRINGAAAAFTAAGLAVPTVFEFPHYAASAPDYAAARTKFPRRYDRGLYFRNQLAGGTVDHTKYGGQFFPYPVTDIHGSFVIPENIGNVEPAAFNNHPARLPADLIDAARRNLVVRDGYASMSYHPYLGVDYLRQTVEGVRALGYSFIAASAV</sequence>
<dbReference type="InterPro" id="IPR011330">
    <property type="entry name" value="Glyco_hydro/deAcase_b/a-brl"/>
</dbReference>
<accession>A0A1S1QAY5</accession>
<evidence type="ECO:0000313" key="2">
    <source>
        <dbReference type="Proteomes" id="UP000179627"/>
    </source>
</evidence>
<comment type="caution">
    <text evidence="1">The sequence shown here is derived from an EMBL/GenBank/DDBJ whole genome shotgun (WGS) entry which is preliminary data.</text>
</comment>
<dbReference type="InterPro" id="IPR018763">
    <property type="entry name" value="DUF2334"/>
</dbReference>
<dbReference type="GO" id="GO:0005975">
    <property type="term" value="P:carbohydrate metabolic process"/>
    <property type="evidence" value="ECO:0007669"/>
    <property type="project" value="InterPro"/>
</dbReference>
<dbReference type="Pfam" id="PF10096">
    <property type="entry name" value="DUF2334"/>
    <property type="match status" value="1"/>
</dbReference>
<dbReference type="AlphaFoldDB" id="A0A1S1QAY5"/>
<dbReference type="Proteomes" id="UP000179627">
    <property type="component" value="Unassembled WGS sequence"/>
</dbReference>
<protein>
    <recommendedName>
        <fullName evidence="3">DUF2334 domain-containing protein</fullName>
    </recommendedName>
</protein>
<proteinExistence type="predicted"/>
<dbReference type="OrthoDB" id="2339428at2"/>
<keyword evidence="2" id="KW-1185">Reference proteome</keyword>
<gene>
    <name evidence="1" type="ORF">CC117_07320</name>
</gene>
<dbReference type="SUPFAM" id="SSF88713">
    <property type="entry name" value="Glycoside hydrolase/deacetylase"/>
    <property type="match status" value="1"/>
</dbReference>
<organism evidence="1 2">
    <name type="scientific">Parafrankia colletiae</name>
    <dbReference type="NCBI Taxonomy" id="573497"/>
    <lineage>
        <taxon>Bacteria</taxon>
        <taxon>Bacillati</taxon>
        <taxon>Actinomycetota</taxon>
        <taxon>Actinomycetes</taxon>
        <taxon>Frankiales</taxon>
        <taxon>Frankiaceae</taxon>
        <taxon>Parafrankia</taxon>
    </lineage>
</organism>
<reference evidence="2" key="1">
    <citation type="submission" date="2016-07" db="EMBL/GenBank/DDBJ databases">
        <title>Sequence Frankia sp. strain CcI1.17.</title>
        <authorList>
            <person name="Ghodhbane-Gtari F."/>
            <person name="Swanson E."/>
            <person name="Gueddou A."/>
            <person name="Morris K."/>
            <person name="Hezbri K."/>
            <person name="Ktari A."/>
            <person name="Nouioui I."/>
            <person name="Abebe-Akele F."/>
            <person name="Simpson S."/>
            <person name="Thomas K."/>
            <person name="Gtari M."/>
            <person name="Tisa L.S."/>
            <person name="Hurst S."/>
        </authorList>
    </citation>
    <scope>NUCLEOTIDE SEQUENCE [LARGE SCALE GENOMIC DNA]</scope>
    <source>
        <strain evidence="2">Cc1.17</strain>
    </source>
</reference>
<evidence type="ECO:0000313" key="1">
    <source>
        <dbReference type="EMBL" id="OHV29394.1"/>
    </source>
</evidence>
<name>A0A1S1QAY5_9ACTN</name>